<dbReference type="GeneID" id="77844505"/>
<evidence type="ECO:0000313" key="6">
    <source>
        <dbReference type="Proteomes" id="UP000527860"/>
    </source>
</evidence>
<name>A0A0C2DNR3_9STAP</name>
<dbReference type="Proteomes" id="UP000031546">
    <property type="component" value="Unassembled WGS sequence"/>
</dbReference>
<dbReference type="SUPFAM" id="SSF53271">
    <property type="entry name" value="PRTase-like"/>
    <property type="match status" value="1"/>
</dbReference>
<evidence type="ECO:0000313" key="4">
    <source>
        <dbReference type="EMBL" id="MDB0579745.1"/>
    </source>
</evidence>
<comment type="caution">
    <text evidence="3">The sequence shown here is derived from an EMBL/GenBank/DDBJ whole genome shotgun (WGS) entry which is preliminary data.</text>
</comment>
<evidence type="ECO:0000259" key="2">
    <source>
        <dbReference type="Pfam" id="PF00156"/>
    </source>
</evidence>
<gene>
    <name evidence="4" type="ORF">F7P68_0004315</name>
    <name evidence="3" type="ORF">SN16_03000</name>
</gene>
<feature type="domain" description="Phosphoribosyltransferase" evidence="2">
    <location>
        <begin position="176"/>
        <end position="215"/>
    </location>
</feature>
<evidence type="ECO:0000313" key="5">
    <source>
        <dbReference type="Proteomes" id="UP000031546"/>
    </source>
</evidence>
<dbReference type="EMBL" id="JABEVU030000001">
    <property type="protein sequence ID" value="MDB0579745.1"/>
    <property type="molecule type" value="Genomic_DNA"/>
</dbReference>
<comment type="similarity">
    <text evidence="1">Belongs to the ComF/GntX family.</text>
</comment>
<dbReference type="InterPro" id="IPR036280">
    <property type="entry name" value="Multihaem_cyt_sf"/>
</dbReference>
<dbReference type="Pfam" id="PF00156">
    <property type="entry name" value="Pribosyltran"/>
    <property type="match status" value="1"/>
</dbReference>
<dbReference type="PANTHER" id="PTHR47505:SF1">
    <property type="entry name" value="DNA UTILIZATION PROTEIN YHGH"/>
    <property type="match status" value="1"/>
</dbReference>
<dbReference type="EMBL" id="JXII01000002">
    <property type="protein sequence ID" value="KIH71648.1"/>
    <property type="molecule type" value="Genomic_DNA"/>
</dbReference>
<dbReference type="OrthoDB" id="9779910at2"/>
<protein>
    <submittedName>
        <fullName evidence="4">ComF family protein</fullName>
    </submittedName>
</protein>
<dbReference type="Gene3D" id="3.40.50.2020">
    <property type="match status" value="1"/>
</dbReference>
<dbReference type="InterPro" id="IPR000836">
    <property type="entry name" value="PRTase_dom"/>
</dbReference>
<keyword evidence="6" id="KW-1185">Reference proteome</keyword>
<reference evidence="6" key="2">
    <citation type="submission" date="2020-04" db="EMBL/GenBank/DDBJ databases">
        <title>Genome analysis and biological profiling of marine Cellulosimicrobium funkei MOSEL-ME6.</title>
        <authorList>
            <person name="Tanveer F."/>
            <person name="Xie Y."/>
            <person name="Shinwari Z.K."/>
        </authorList>
    </citation>
    <scope>NUCLEOTIDE SEQUENCE [LARGE SCALE GENOMIC DNA]</scope>
    <source>
        <strain evidence="6">MOSEL-ME25</strain>
    </source>
</reference>
<dbReference type="InterPro" id="IPR029057">
    <property type="entry name" value="PRTase-like"/>
</dbReference>
<proteinExistence type="inferred from homology"/>
<reference evidence="3 5" key="1">
    <citation type="submission" date="2015-01" db="EMBL/GenBank/DDBJ databases">
        <title>Genome sequences of high lactate-tolerant strain Salinicoccus roseus W12 with industrial interest.</title>
        <authorList>
            <person name="Wang H."/>
            <person name="Yu B."/>
        </authorList>
    </citation>
    <scope>NUCLEOTIDE SEQUENCE [LARGE SCALE GENOMIC DNA]</scope>
    <source>
        <strain evidence="3 5">W12</strain>
    </source>
</reference>
<dbReference type="CDD" id="cd06223">
    <property type="entry name" value="PRTases_typeI"/>
    <property type="match status" value="1"/>
</dbReference>
<dbReference type="RefSeq" id="WP_040105108.1">
    <property type="nucleotide sequence ID" value="NZ_JABEVU030000001.1"/>
</dbReference>
<reference evidence="4" key="3">
    <citation type="submission" date="2020-04" db="EMBL/GenBank/DDBJ databases">
        <authorList>
            <person name="Tanveer F."/>
            <person name="Xie Y."/>
            <person name="Shinwari Z.K."/>
        </authorList>
    </citation>
    <scope>NUCLEOTIDE SEQUENCE</scope>
    <source>
        <strain evidence="4">MOSEL-ME25</strain>
    </source>
</reference>
<dbReference type="InterPro" id="IPR051910">
    <property type="entry name" value="ComF/GntX_DNA_util-trans"/>
</dbReference>
<organism evidence="3 5">
    <name type="scientific">Salinicoccus roseus</name>
    <dbReference type="NCBI Taxonomy" id="45670"/>
    <lineage>
        <taxon>Bacteria</taxon>
        <taxon>Bacillati</taxon>
        <taxon>Bacillota</taxon>
        <taxon>Bacilli</taxon>
        <taxon>Bacillales</taxon>
        <taxon>Staphylococcaceae</taxon>
        <taxon>Salinicoccus</taxon>
    </lineage>
</organism>
<dbReference type="PANTHER" id="PTHR47505">
    <property type="entry name" value="DNA UTILIZATION PROTEIN YHGH"/>
    <property type="match status" value="1"/>
</dbReference>
<sequence>MICYYCHEAVRKEVDIVNLFKKRVPLCDGCRDALSRWRAGKRCGFCHRLMQTDETVCLDCRFLSSRFRPPESITCLLDYHGAVKMLFHRYKFTGDCALAEVVAMFLDSRFREYDVIIPIPISKARMEERGYDQTTMVLEAKGVAYSPFLETKTRSRQSGLGKVERARRENPFLLTCRHEDLAGKRILLVDDIYTTGMTVHQAMEKLYTFSPGTIDVLTFSKA</sequence>
<dbReference type="Proteomes" id="UP000527860">
    <property type="component" value="Unassembled WGS sequence"/>
</dbReference>
<evidence type="ECO:0000313" key="3">
    <source>
        <dbReference type="EMBL" id="KIH71648.1"/>
    </source>
</evidence>
<dbReference type="AlphaFoldDB" id="A0A0C2DNR3"/>
<evidence type="ECO:0000256" key="1">
    <source>
        <dbReference type="ARBA" id="ARBA00008007"/>
    </source>
</evidence>
<accession>A0A0C2DNR3</accession>
<dbReference type="SUPFAM" id="SSF48695">
    <property type="entry name" value="Multiheme cytochromes"/>
    <property type="match status" value="1"/>
</dbReference>
<reference evidence="4 6" key="4">
    <citation type="submission" date="2022-12" db="EMBL/GenBank/DDBJ databases">
        <title>Genome analysis and biological profiling of marine Salinicoccus roseus MOSEL-ME25.</title>
        <authorList>
            <person name="Mirza F.T."/>
            <person name="Xie Y."/>
            <person name="Shinwari Z.K."/>
        </authorList>
    </citation>
    <scope>NUCLEOTIDE SEQUENCE [LARGE SCALE GENOMIC DNA]</scope>
    <source>
        <strain evidence="4 6">MOSEL-ME25</strain>
    </source>
</reference>
<dbReference type="STRING" id="45670.SN16_03000"/>